<proteinExistence type="predicted"/>
<accession>A0A1V9XYT5</accession>
<dbReference type="GO" id="GO:0005763">
    <property type="term" value="C:mitochondrial small ribosomal subunit"/>
    <property type="evidence" value="ECO:0007669"/>
    <property type="project" value="TreeGrafter"/>
</dbReference>
<dbReference type="AlphaFoldDB" id="A0A1V9XYT5"/>
<dbReference type="OrthoDB" id="283424at2759"/>
<reference evidence="1 2" key="1">
    <citation type="journal article" date="2017" name="Gigascience">
        <title>Draft genome of the honey bee ectoparasitic mite, Tropilaelaps mercedesae, is shaped by the parasitic life history.</title>
        <authorList>
            <person name="Dong X."/>
            <person name="Armstrong S.D."/>
            <person name="Xia D."/>
            <person name="Makepeace B.L."/>
            <person name="Darby A.C."/>
            <person name="Kadowaki T."/>
        </authorList>
    </citation>
    <scope>NUCLEOTIDE SEQUENCE [LARGE SCALE GENOMIC DNA]</scope>
    <source>
        <strain evidence="1">Wuxi-XJTLU</strain>
    </source>
</reference>
<gene>
    <name evidence="1" type="ORF">BIW11_06267</name>
</gene>
<evidence type="ECO:0000313" key="1">
    <source>
        <dbReference type="EMBL" id="OQR78655.1"/>
    </source>
</evidence>
<keyword evidence="1" id="KW-0689">Ribosomal protein</keyword>
<protein>
    <submittedName>
        <fullName evidence="1">28S ribosomal protein S35</fullName>
    </submittedName>
</protein>
<dbReference type="InParanoid" id="A0A1V9XYT5"/>
<dbReference type="PANTHER" id="PTHR13490:SF0">
    <property type="entry name" value="SMALL RIBOSOMAL SUBUNIT PROTEIN MS35"/>
    <property type="match status" value="1"/>
</dbReference>
<evidence type="ECO:0000313" key="2">
    <source>
        <dbReference type="Proteomes" id="UP000192247"/>
    </source>
</evidence>
<keyword evidence="1" id="KW-0687">Ribonucleoprotein</keyword>
<sequence>MALLRRSVPWRALLSNRRGFSSATESSDLDEVSDGEFRKLQLYQSQKERQVKKKMDFGEVVPDRATQMRVDQDWPSVWPAAASFKPSVVPLPIRMGFEDKSGRYPPGKHCNVELMKIPNFLHLTPPAIERHCQALKKFCNKWPEALTDERSRNWITIITSDYVHA</sequence>
<dbReference type="GO" id="GO:0032543">
    <property type="term" value="P:mitochondrial translation"/>
    <property type="evidence" value="ECO:0007669"/>
    <property type="project" value="InterPro"/>
</dbReference>
<dbReference type="Proteomes" id="UP000192247">
    <property type="component" value="Unassembled WGS sequence"/>
</dbReference>
<keyword evidence="2" id="KW-1185">Reference proteome</keyword>
<dbReference type="GO" id="GO:0003735">
    <property type="term" value="F:structural constituent of ribosome"/>
    <property type="evidence" value="ECO:0007669"/>
    <property type="project" value="InterPro"/>
</dbReference>
<name>A0A1V9XYT5_9ACAR</name>
<comment type="caution">
    <text evidence="1">The sequence shown here is derived from an EMBL/GenBank/DDBJ whole genome shotgun (WGS) entry which is preliminary data.</text>
</comment>
<dbReference type="STRING" id="418985.A0A1V9XYT5"/>
<dbReference type="PANTHER" id="PTHR13490">
    <property type="entry name" value="MITOCHONDRIAL 28S RIBOSOMAL PROTEIN S28"/>
    <property type="match status" value="1"/>
</dbReference>
<dbReference type="InterPro" id="IPR039848">
    <property type="entry name" value="Ribosomal_mS35_mt"/>
</dbReference>
<organism evidence="1 2">
    <name type="scientific">Tropilaelaps mercedesae</name>
    <dbReference type="NCBI Taxonomy" id="418985"/>
    <lineage>
        <taxon>Eukaryota</taxon>
        <taxon>Metazoa</taxon>
        <taxon>Ecdysozoa</taxon>
        <taxon>Arthropoda</taxon>
        <taxon>Chelicerata</taxon>
        <taxon>Arachnida</taxon>
        <taxon>Acari</taxon>
        <taxon>Parasitiformes</taxon>
        <taxon>Mesostigmata</taxon>
        <taxon>Gamasina</taxon>
        <taxon>Dermanyssoidea</taxon>
        <taxon>Laelapidae</taxon>
        <taxon>Tropilaelaps</taxon>
    </lineage>
</organism>
<feature type="non-terminal residue" evidence="1">
    <location>
        <position position="165"/>
    </location>
</feature>
<dbReference type="EMBL" id="MNPL01001961">
    <property type="protein sequence ID" value="OQR78655.1"/>
    <property type="molecule type" value="Genomic_DNA"/>
</dbReference>